<dbReference type="AlphaFoldDB" id="A0A7W6CPG2"/>
<dbReference type="PANTHER" id="PTHR43575">
    <property type="entry name" value="PROTEIN ABCI7, CHLOROPLASTIC"/>
    <property type="match status" value="1"/>
</dbReference>
<organism evidence="2 3">
    <name type="scientific">Novosphingobium sediminicola</name>
    <dbReference type="NCBI Taxonomy" id="563162"/>
    <lineage>
        <taxon>Bacteria</taxon>
        <taxon>Pseudomonadati</taxon>
        <taxon>Pseudomonadota</taxon>
        <taxon>Alphaproteobacteria</taxon>
        <taxon>Sphingomonadales</taxon>
        <taxon>Sphingomonadaceae</taxon>
        <taxon>Novosphingobium</taxon>
    </lineage>
</organism>
<accession>A0A7W6CPG2</accession>
<dbReference type="EMBL" id="JACIDX010000016">
    <property type="protein sequence ID" value="MBB3956736.1"/>
    <property type="molecule type" value="Genomic_DNA"/>
</dbReference>
<dbReference type="Proteomes" id="UP000548867">
    <property type="component" value="Unassembled WGS sequence"/>
</dbReference>
<dbReference type="SUPFAM" id="SSF101960">
    <property type="entry name" value="Stabilizer of iron transporter SufD"/>
    <property type="match status" value="1"/>
</dbReference>
<dbReference type="InterPro" id="IPR055346">
    <property type="entry name" value="Fe-S_cluster_assembly_SufBD"/>
</dbReference>
<comment type="caution">
    <text evidence="2">The sequence shown here is derived from an EMBL/GenBank/DDBJ whole genome shotgun (WGS) entry which is preliminary data.</text>
</comment>
<evidence type="ECO:0000313" key="3">
    <source>
        <dbReference type="Proteomes" id="UP000548867"/>
    </source>
</evidence>
<evidence type="ECO:0000313" key="2">
    <source>
        <dbReference type="EMBL" id="MBB3956736.1"/>
    </source>
</evidence>
<sequence length="240" mass="25224">MTTLPTRKAEEWRYADLGALETLWPLPDAESVTVAAGGEFARAIVNKGGVVRLSLVLEAGAKAAVHVLNTADTYARIEIEATLHEGADFHLGGVQLSSGDQTAEIVTTVRHIEPNARSHQMIRSVAGGTSTASVLGKVYVAKGADGTDGSQSVRAMLLDRTAQANARPELEIYADDVKCAHGCAIGELDANGLFYLAARGIEPARAKALMLQAFIAEAFDGAEEEDNLQAAAQAALEALL</sequence>
<evidence type="ECO:0000259" key="1">
    <source>
        <dbReference type="Pfam" id="PF01458"/>
    </source>
</evidence>
<gene>
    <name evidence="2" type="ORF">GGR38_003702</name>
</gene>
<dbReference type="PANTHER" id="PTHR43575:SF1">
    <property type="entry name" value="PROTEIN ABCI7, CHLOROPLASTIC"/>
    <property type="match status" value="1"/>
</dbReference>
<keyword evidence="3" id="KW-1185">Reference proteome</keyword>
<dbReference type="RefSeq" id="WP_183627599.1">
    <property type="nucleotide sequence ID" value="NZ_JACIDX010000016.1"/>
</dbReference>
<proteinExistence type="predicted"/>
<feature type="domain" description="SUF system FeS cluster assembly SufBD core" evidence="1">
    <location>
        <begin position="54"/>
        <end position="214"/>
    </location>
</feature>
<dbReference type="InterPro" id="IPR000825">
    <property type="entry name" value="SUF_FeS_clus_asmbl_SufBD_core"/>
</dbReference>
<reference evidence="2 3" key="1">
    <citation type="submission" date="2020-08" db="EMBL/GenBank/DDBJ databases">
        <title>Genomic Encyclopedia of Type Strains, Phase IV (KMG-IV): sequencing the most valuable type-strain genomes for metagenomic binning, comparative biology and taxonomic classification.</title>
        <authorList>
            <person name="Goeker M."/>
        </authorList>
    </citation>
    <scope>NUCLEOTIDE SEQUENCE [LARGE SCALE GENOMIC DNA]</scope>
    <source>
        <strain evidence="2 3">DSM 27057</strain>
    </source>
</reference>
<name>A0A7W6CPG2_9SPHN</name>
<dbReference type="Pfam" id="PF01458">
    <property type="entry name" value="SUFBD_core"/>
    <property type="match status" value="1"/>
</dbReference>
<protein>
    <submittedName>
        <fullName evidence="2">Fe-S cluster assembly protein SufD</fullName>
    </submittedName>
</protein>
<dbReference type="InterPro" id="IPR037284">
    <property type="entry name" value="SUF_FeS_clus_asmbl_SufBD_sf"/>
</dbReference>
<dbReference type="GO" id="GO:0016226">
    <property type="term" value="P:iron-sulfur cluster assembly"/>
    <property type="evidence" value="ECO:0007669"/>
    <property type="project" value="InterPro"/>
</dbReference>